<protein>
    <submittedName>
        <fullName evidence="7">CCHC-type domain-containing protein</fullName>
    </submittedName>
</protein>
<dbReference type="SMART" id="SM00343">
    <property type="entry name" value="ZnF_C2HC"/>
    <property type="match status" value="4"/>
</dbReference>
<gene>
    <name evidence="5" type="ORF">EVEC_LOCUS5890</name>
</gene>
<evidence type="ECO:0000313" key="7">
    <source>
        <dbReference type="WBParaSite" id="EVEC_0000627901-mRNA-1"/>
    </source>
</evidence>
<dbReference type="GO" id="GO:0019899">
    <property type="term" value="F:enzyme binding"/>
    <property type="evidence" value="ECO:0007669"/>
    <property type="project" value="UniProtKB-ARBA"/>
</dbReference>
<dbReference type="PANTHER" id="PTHR46242">
    <property type="entry name" value="ZINC FINGER CCHC DOMAIN-CONTAINING PROTEIN 9 ZCCHC9"/>
    <property type="match status" value="1"/>
</dbReference>
<accession>A0A0N4V7L0</accession>
<keyword evidence="3" id="KW-1133">Transmembrane helix</keyword>
<evidence type="ECO:0000256" key="3">
    <source>
        <dbReference type="SAM" id="Phobius"/>
    </source>
</evidence>
<dbReference type="Proteomes" id="UP000274131">
    <property type="component" value="Unassembled WGS sequence"/>
</dbReference>
<feature type="region of interest" description="Disordered" evidence="2">
    <location>
        <begin position="1"/>
        <end position="51"/>
    </location>
</feature>
<reference evidence="5 6" key="2">
    <citation type="submission" date="2018-10" db="EMBL/GenBank/DDBJ databases">
        <authorList>
            <consortium name="Pathogen Informatics"/>
        </authorList>
    </citation>
    <scope>NUCLEOTIDE SEQUENCE [LARGE SCALE GENOMIC DNA]</scope>
</reference>
<dbReference type="STRING" id="51028.A0A0N4V7L0"/>
<dbReference type="GO" id="GO:0005730">
    <property type="term" value="C:nucleolus"/>
    <property type="evidence" value="ECO:0007669"/>
    <property type="project" value="TreeGrafter"/>
</dbReference>
<keyword evidence="3" id="KW-0812">Transmembrane</keyword>
<dbReference type="PANTHER" id="PTHR46242:SF1">
    <property type="entry name" value="ZINC FINGER CCHC DOMAIN-CONTAINING PROTEIN 9"/>
    <property type="match status" value="1"/>
</dbReference>
<dbReference type="InterPro" id="IPR042246">
    <property type="entry name" value="ZCCHC9"/>
</dbReference>
<evidence type="ECO:0000259" key="4">
    <source>
        <dbReference type="PROSITE" id="PS50158"/>
    </source>
</evidence>
<evidence type="ECO:0000256" key="2">
    <source>
        <dbReference type="SAM" id="MobiDB-lite"/>
    </source>
</evidence>
<dbReference type="GO" id="GO:0003676">
    <property type="term" value="F:nucleic acid binding"/>
    <property type="evidence" value="ECO:0007669"/>
    <property type="project" value="InterPro"/>
</dbReference>
<feature type="compositionally biased region" description="Basic residues" evidence="2">
    <location>
        <begin position="1"/>
        <end position="11"/>
    </location>
</feature>
<feature type="domain" description="CCHC-type" evidence="4">
    <location>
        <begin position="292"/>
        <end position="307"/>
    </location>
</feature>
<proteinExistence type="predicted"/>
<keyword evidence="1" id="KW-0863">Zinc-finger</keyword>
<dbReference type="GO" id="GO:0008270">
    <property type="term" value="F:zinc ion binding"/>
    <property type="evidence" value="ECO:0007669"/>
    <property type="project" value="UniProtKB-KW"/>
</dbReference>
<dbReference type="OrthoDB" id="3863715at2759"/>
<dbReference type="InterPro" id="IPR001878">
    <property type="entry name" value="Znf_CCHC"/>
</dbReference>
<keyword evidence="3" id="KW-0472">Membrane</keyword>
<evidence type="ECO:0000313" key="6">
    <source>
        <dbReference type="Proteomes" id="UP000274131"/>
    </source>
</evidence>
<feature type="region of interest" description="Disordered" evidence="2">
    <location>
        <begin position="126"/>
        <end position="148"/>
    </location>
</feature>
<sequence length="428" mass="48462">MTRFARTKRKRYAEDGSATPWSALSVGNRGADPLVKQRSRMDGETSTSNSEGRFCEVANRGISEREGRIKIVGKFIFDNLISNGEDITKVNEGKKRKKRKTKQALSDVSSQCSLEQSEARSLHIRGGNSTLDYDSNEEGLKEVSSSGKSPMDVISAEEIEKRVYDITREGGLGILQAGYLVRQWKKRQSHNLQKDSEDDPHNKIVRLKNHACGTVEEYKKLVNDYVKKGLITRYDAGKMIKNWKTSERRRIGRQIKKVSNAGITKGYSALFFLVYLWMKIFVVLYLTNLQCCFLCREPGHQFTECPKRDEVKMGAGICFKCGSSEHTVMKCPRKNVAGYPYAFCFVCQRRGHISRDCEKNPNGIYPDGYQNFATFGHSVYEEIFLGGSCNLCGSQKHLKKDCPELNNSRNSSKKGIASILELFLLIFL</sequence>
<name>A0A0N4V7L0_ENTVE</name>
<dbReference type="EMBL" id="UXUI01008303">
    <property type="protein sequence ID" value="VDD91139.1"/>
    <property type="molecule type" value="Genomic_DNA"/>
</dbReference>
<reference evidence="7" key="1">
    <citation type="submission" date="2016-04" db="UniProtKB">
        <authorList>
            <consortium name="WormBaseParasite"/>
        </authorList>
    </citation>
    <scope>IDENTIFICATION</scope>
</reference>
<dbReference type="PROSITE" id="PS50158">
    <property type="entry name" value="ZF_CCHC"/>
    <property type="match status" value="2"/>
</dbReference>
<evidence type="ECO:0000256" key="1">
    <source>
        <dbReference type="PROSITE-ProRule" id="PRU00047"/>
    </source>
</evidence>
<organism evidence="7">
    <name type="scientific">Enterobius vermicularis</name>
    <name type="common">Human pinworm</name>
    <dbReference type="NCBI Taxonomy" id="51028"/>
    <lineage>
        <taxon>Eukaryota</taxon>
        <taxon>Metazoa</taxon>
        <taxon>Ecdysozoa</taxon>
        <taxon>Nematoda</taxon>
        <taxon>Chromadorea</taxon>
        <taxon>Rhabditida</taxon>
        <taxon>Spirurina</taxon>
        <taxon>Oxyuridomorpha</taxon>
        <taxon>Oxyuroidea</taxon>
        <taxon>Oxyuridae</taxon>
        <taxon>Enterobius</taxon>
    </lineage>
</organism>
<dbReference type="Gene3D" id="4.10.60.10">
    <property type="entry name" value="Zinc finger, CCHC-type"/>
    <property type="match status" value="2"/>
</dbReference>
<keyword evidence="1" id="KW-0862">Zinc</keyword>
<keyword evidence="6" id="KW-1185">Reference proteome</keyword>
<feature type="transmembrane region" description="Helical" evidence="3">
    <location>
        <begin position="266"/>
        <end position="286"/>
    </location>
</feature>
<evidence type="ECO:0000313" key="5">
    <source>
        <dbReference type="EMBL" id="VDD91139.1"/>
    </source>
</evidence>
<dbReference type="WBParaSite" id="EVEC_0000627901-mRNA-1">
    <property type="protein sequence ID" value="EVEC_0000627901-mRNA-1"/>
    <property type="gene ID" value="EVEC_0000627901"/>
</dbReference>
<dbReference type="InterPro" id="IPR036875">
    <property type="entry name" value="Znf_CCHC_sf"/>
</dbReference>
<feature type="domain" description="CCHC-type" evidence="4">
    <location>
        <begin position="344"/>
        <end position="359"/>
    </location>
</feature>
<dbReference type="AlphaFoldDB" id="A0A0N4V7L0"/>
<keyword evidence="1" id="KW-0479">Metal-binding</keyword>
<dbReference type="Pfam" id="PF00098">
    <property type="entry name" value="zf-CCHC"/>
    <property type="match status" value="1"/>
</dbReference>
<dbReference type="SUPFAM" id="SSF57756">
    <property type="entry name" value="Retrovirus zinc finger-like domains"/>
    <property type="match status" value="2"/>
</dbReference>